<dbReference type="VEuPathDB" id="VectorBase:AMAM010579"/>
<organism evidence="2 3">
    <name type="scientific">Anopheles maculatus</name>
    <dbReference type="NCBI Taxonomy" id="74869"/>
    <lineage>
        <taxon>Eukaryota</taxon>
        <taxon>Metazoa</taxon>
        <taxon>Ecdysozoa</taxon>
        <taxon>Arthropoda</taxon>
        <taxon>Hexapoda</taxon>
        <taxon>Insecta</taxon>
        <taxon>Pterygota</taxon>
        <taxon>Neoptera</taxon>
        <taxon>Endopterygota</taxon>
        <taxon>Diptera</taxon>
        <taxon>Nematocera</taxon>
        <taxon>Culicoidea</taxon>
        <taxon>Culicidae</taxon>
        <taxon>Anophelinae</taxon>
        <taxon>Anopheles</taxon>
        <taxon>Anopheles maculatus group</taxon>
    </lineage>
</organism>
<sequence>DSEDELENIILAAEEESFLSNFKVPWTEASADGGSTSQTNHAKQNESSSNELTIATFSNMFSVLSNQLTSMLEEIIKIDQQTDRIQQQISNMSDRLCRVEQKAGITKKGLSKLADTLI</sequence>
<protein>
    <recommendedName>
        <fullName evidence="4">t-SNARE coiled-coil homology domain-containing protein</fullName>
    </recommendedName>
</protein>
<feature type="compositionally biased region" description="Polar residues" evidence="1">
    <location>
        <begin position="33"/>
        <end position="49"/>
    </location>
</feature>
<feature type="region of interest" description="Disordered" evidence="1">
    <location>
        <begin position="29"/>
        <end position="49"/>
    </location>
</feature>
<dbReference type="EnsemblMetazoa" id="AMAM010579-RA">
    <property type="protein sequence ID" value="AMAM010579-PA"/>
    <property type="gene ID" value="AMAM010579"/>
</dbReference>
<dbReference type="AlphaFoldDB" id="A0A182SP16"/>
<accession>A0A182SP16</accession>
<evidence type="ECO:0000313" key="3">
    <source>
        <dbReference type="Proteomes" id="UP000075901"/>
    </source>
</evidence>
<name>A0A182SP16_9DIPT</name>
<dbReference type="Proteomes" id="UP000075901">
    <property type="component" value="Unassembled WGS sequence"/>
</dbReference>
<proteinExistence type="predicted"/>
<reference evidence="3" key="1">
    <citation type="submission" date="2013-09" db="EMBL/GenBank/DDBJ databases">
        <title>The Genome Sequence of Anopheles maculatus species B.</title>
        <authorList>
            <consortium name="The Broad Institute Genomics Platform"/>
            <person name="Neafsey D.E."/>
            <person name="Besansky N."/>
            <person name="Howell P."/>
            <person name="Walton C."/>
            <person name="Young S.K."/>
            <person name="Zeng Q."/>
            <person name="Gargeya S."/>
            <person name="Fitzgerald M."/>
            <person name="Haas B."/>
            <person name="Abouelleil A."/>
            <person name="Allen A.W."/>
            <person name="Alvarado L."/>
            <person name="Arachchi H.M."/>
            <person name="Berlin A.M."/>
            <person name="Chapman S.B."/>
            <person name="Gainer-Dewar J."/>
            <person name="Goldberg J."/>
            <person name="Griggs A."/>
            <person name="Gujja S."/>
            <person name="Hansen M."/>
            <person name="Howarth C."/>
            <person name="Imamovic A."/>
            <person name="Ireland A."/>
            <person name="Larimer J."/>
            <person name="McCowan C."/>
            <person name="Murphy C."/>
            <person name="Pearson M."/>
            <person name="Poon T.W."/>
            <person name="Priest M."/>
            <person name="Roberts A."/>
            <person name="Saif S."/>
            <person name="Shea T."/>
            <person name="Sisk P."/>
            <person name="Sykes S."/>
            <person name="Wortman J."/>
            <person name="Nusbaum C."/>
            <person name="Birren B."/>
        </authorList>
    </citation>
    <scope>NUCLEOTIDE SEQUENCE [LARGE SCALE GENOMIC DNA]</scope>
    <source>
        <strain evidence="3">maculatus3</strain>
    </source>
</reference>
<keyword evidence="3" id="KW-1185">Reference proteome</keyword>
<reference evidence="2" key="2">
    <citation type="submission" date="2020-05" db="UniProtKB">
        <authorList>
            <consortium name="EnsemblMetazoa"/>
        </authorList>
    </citation>
    <scope>IDENTIFICATION</scope>
    <source>
        <strain evidence="2">maculatus3</strain>
    </source>
</reference>
<evidence type="ECO:0000256" key="1">
    <source>
        <dbReference type="SAM" id="MobiDB-lite"/>
    </source>
</evidence>
<evidence type="ECO:0000313" key="2">
    <source>
        <dbReference type="EnsemblMetazoa" id="AMAM010579-PA"/>
    </source>
</evidence>
<evidence type="ECO:0008006" key="4">
    <source>
        <dbReference type="Google" id="ProtNLM"/>
    </source>
</evidence>